<feature type="transmembrane region" description="Helical" evidence="2">
    <location>
        <begin position="41"/>
        <end position="60"/>
    </location>
</feature>
<feature type="region of interest" description="Disordered" evidence="1">
    <location>
        <begin position="256"/>
        <end position="338"/>
    </location>
</feature>
<feature type="region of interest" description="Disordered" evidence="1">
    <location>
        <begin position="116"/>
        <end position="172"/>
    </location>
</feature>
<feature type="compositionally biased region" description="Low complexity" evidence="1">
    <location>
        <begin position="12"/>
        <end position="28"/>
    </location>
</feature>
<feature type="compositionally biased region" description="Polar residues" evidence="1">
    <location>
        <begin position="273"/>
        <end position="282"/>
    </location>
</feature>
<evidence type="ECO:0000256" key="1">
    <source>
        <dbReference type="SAM" id="MobiDB-lite"/>
    </source>
</evidence>
<evidence type="ECO:0000313" key="3">
    <source>
        <dbReference type="EMBL" id="CAK7236429.1"/>
    </source>
</evidence>
<evidence type="ECO:0000256" key="2">
    <source>
        <dbReference type="SAM" id="Phobius"/>
    </source>
</evidence>
<reference evidence="3 4" key="1">
    <citation type="submission" date="2024-01" db="EMBL/GenBank/DDBJ databases">
        <authorList>
            <person name="Allen C."/>
            <person name="Tagirdzhanova G."/>
        </authorList>
    </citation>
    <scope>NUCLEOTIDE SEQUENCE [LARGE SCALE GENOMIC DNA]</scope>
</reference>
<feature type="compositionally biased region" description="Polar residues" evidence="1">
    <location>
        <begin position="1"/>
        <end position="11"/>
    </location>
</feature>
<proteinExistence type="predicted"/>
<evidence type="ECO:0000313" key="4">
    <source>
        <dbReference type="Proteomes" id="UP001642405"/>
    </source>
</evidence>
<sequence length="338" mass="35878">MARATFSTFNLPPSASASSSPANNSSSNKIQTSMTGDNIFLLVLTLFLIAGCILLSIVIVSKRCQDWVMRQCGRRPENDGSSDDESGIVTLDGRRGIPLATFTRPILRGVQLPVRTDAVERRGLPPSPPSSTSPSSSPSQSQPQPQPQPQSTSRSSQHNSSRPRPTSARWPFWTGAAAPTSQSTRQENRMVLDGLAPNDDANNVNNVNSANDINSSYGLNSDRARLVRERLLSRPLPRLPATSAAAAAAAAAARSVAAPSPPPSPAPVLRTATASPVETSRPNLVVVTPNTRSPRVRGPPPPRFPQFSAVTPRSVLQTDARHSQQSMTASVGGLSDDE</sequence>
<feature type="region of interest" description="Disordered" evidence="1">
    <location>
        <begin position="1"/>
        <end position="29"/>
    </location>
</feature>
<comment type="caution">
    <text evidence="3">The sequence shown here is derived from an EMBL/GenBank/DDBJ whole genome shotgun (WGS) entry which is preliminary data.</text>
</comment>
<feature type="compositionally biased region" description="Polar residues" evidence="1">
    <location>
        <begin position="308"/>
        <end position="329"/>
    </location>
</feature>
<feature type="region of interest" description="Disordered" evidence="1">
    <location>
        <begin position="194"/>
        <end position="218"/>
    </location>
</feature>
<keyword evidence="2" id="KW-0812">Transmembrane</keyword>
<keyword evidence="4" id="KW-1185">Reference proteome</keyword>
<feature type="compositionally biased region" description="Low complexity" evidence="1">
    <location>
        <begin position="132"/>
        <end position="165"/>
    </location>
</feature>
<keyword evidence="2" id="KW-1133">Transmembrane helix</keyword>
<feature type="compositionally biased region" description="Low complexity" evidence="1">
    <location>
        <begin position="198"/>
        <end position="216"/>
    </location>
</feature>
<dbReference type="EMBL" id="CAWUHB010000115">
    <property type="protein sequence ID" value="CAK7236429.1"/>
    <property type="molecule type" value="Genomic_DNA"/>
</dbReference>
<organism evidence="3 4">
    <name type="scientific">Sporothrix curviconia</name>
    <dbReference type="NCBI Taxonomy" id="1260050"/>
    <lineage>
        <taxon>Eukaryota</taxon>
        <taxon>Fungi</taxon>
        <taxon>Dikarya</taxon>
        <taxon>Ascomycota</taxon>
        <taxon>Pezizomycotina</taxon>
        <taxon>Sordariomycetes</taxon>
        <taxon>Sordariomycetidae</taxon>
        <taxon>Ophiostomatales</taxon>
        <taxon>Ophiostomataceae</taxon>
        <taxon>Sporothrix</taxon>
    </lineage>
</organism>
<keyword evidence="2" id="KW-0472">Membrane</keyword>
<dbReference type="Proteomes" id="UP001642405">
    <property type="component" value="Unassembled WGS sequence"/>
</dbReference>
<name>A0ABP0CZ15_9PEZI</name>
<protein>
    <submittedName>
        <fullName evidence="3">Uncharacterized protein</fullName>
    </submittedName>
</protein>
<accession>A0ABP0CZ15</accession>
<gene>
    <name evidence="3" type="ORF">SCUCBS95973_009605</name>
</gene>